<reference evidence="2" key="1">
    <citation type="submission" date="2022-11" db="UniProtKB">
        <authorList>
            <consortium name="WormBaseParasite"/>
        </authorList>
    </citation>
    <scope>IDENTIFICATION</scope>
</reference>
<evidence type="ECO:0000313" key="2">
    <source>
        <dbReference type="WBParaSite" id="ES5_v2.g18459.t1"/>
    </source>
</evidence>
<evidence type="ECO:0000313" key="1">
    <source>
        <dbReference type="Proteomes" id="UP000887579"/>
    </source>
</evidence>
<protein>
    <submittedName>
        <fullName evidence="2">CID domain-containing protein</fullName>
    </submittedName>
</protein>
<dbReference type="Proteomes" id="UP000887579">
    <property type="component" value="Unplaced"/>
</dbReference>
<name>A0AC34FM83_9BILA</name>
<proteinExistence type="predicted"/>
<organism evidence="1 2">
    <name type="scientific">Panagrolaimus sp. ES5</name>
    <dbReference type="NCBI Taxonomy" id="591445"/>
    <lineage>
        <taxon>Eukaryota</taxon>
        <taxon>Metazoa</taxon>
        <taxon>Ecdysozoa</taxon>
        <taxon>Nematoda</taxon>
        <taxon>Chromadorea</taxon>
        <taxon>Rhabditida</taxon>
        <taxon>Tylenchina</taxon>
        <taxon>Panagrolaimomorpha</taxon>
        <taxon>Panagrolaimoidea</taxon>
        <taxon>Panagrolaimidae</taxon>
        <taxon>Panagrolaimus</taxon>
    </lineage>
</organism>
<accession>A0AC34FM83</accession>
<sequence length="366" mass="42271">MNNSKSVKIRPRDPRDPRRASQGIVAPPSAAVSQKRKASEDLNSSSSDDSKPKSILRLSIKDPREHHSSRVLSERKTSITEESGTDDIETIISKVALKLQSSSSTSVSIGLLSNFLLNYYRIHEENVIYAWHNAVLELERTSQEMYNTNLQDKILTAFYCINDAFANAYELFDRMAIDFTIFGPSAFFYAGMIGNTETITRLQKVLFIWTERHWFSDQFVKLFCNSMDEGKYFGKLISKDNTYNEALLWTLPEFIKYFESRIQYIQSHQNKFLDKALQRPLVYEQFNSIYEEIKPLLTADSNTLSKNMTHLNQLSEQVDRLYSELKTFCNEELMLRSVIVSITTFIKFLNKTIQPLNKALLPALKE</sequence>
<dbReference type="WBParaSite" id="ES5_v2.g18459.t1">
    <property type="protein sequence ID" value="ES5_v2.g18459.t1"/>
    <property type="gene ID" value="ES5_v2.g18459"/>
</dbReference>